<organism evidence="2 3">
    <name type="scientific">Centaurea solstitialis</name>
    <name type="common">yellow star-thistle</name>
    <dbReference type="NCBI Taxonomy" id="347529"/>
    <lineage>
        <taxon>Eukaryota</taxon>
        <taxon>Viridiplantae</taxon>
        <taxon>Streptophyta</taxon>
        <taxon>Embryophyta</taxon>
        <taxon>Tracheophyta</taxon>
        <taxon>Spermatophyta</taxon>
        <taxon>Magnoliopsida</taxon>
        <taxon>eudicotyledons</taxon>
        <taxon>Gunneridae</taxon>
        <taxon>Pentapetalae</taxon>
        <taxon>asterids</taxon>
        <taxon>campanulids</taxon>
        <taxon>Asterales</taxon>
        <taxon>Asteraceae</taxon>
        <taxon>Carduoideae</taxon>
        <taxon>Cardueae</taxon>
        <taxon>Centaureinae</taxon>
        <taxon>Centaurea</taxon>
    </lineage>
</organism>
<evidence type="ECO:0000313" key="2">
    <source>
        <dbReference type="EMBL" id="KAJ9564675.1"/>
    </source>
</evidence>
<keyword evidence="1" id="KW-0812">Transmembrane</keyword>
<feature type="transmembrane region" description="Helical" evidence="1">
    <location>
        <begin position="28"/>
        <end position="47"/>
    </location>
</feature>
<comment type="caution">
    <text evidence="2">The sequence shown here is derived from an EMBL/GenBank/DDBJ whole genome shotgun (WGS) entry which is preliminary data.</text>
</comment>
<protein>
    <submittedName>
        <fullName evidence="2">Uncharacterized protein</fullName>
    </submittedName>
</protein>
<proteinExistence type="predicted"/>
<keyword evidence="1" id="KW-1133">Transmembrane helix</keyword>
<dbReference type="EMBL" id="JARYMX010000001">
    <property type="protein sequence ID" value="KAJ9564675.1"/>
    <property type="molecule type" value="Genomic_DNA"/>
</dbReference>
<dbReference type="InterPro" id="IPR036691">
    <property type="entry name" value="Endo/exonu/phosph_ase_sf"/>
</dbReference>
<dbReference type="Proteomes" id="UP001172457">
    <property type="component" value="Chromosome 1"/>
</dbReference>
<keyword evidence="3" id="KW-1185">Reference proteome</keyword>
<sequence length="368" mass="42064">MLSSPHQPVWDLTGDLVVKAFVPNNLEVMMQILMTISLVLLINVLSLNINGMRQTLNGVSNLGPILLKNLWGNDGWSAEFIEPMGRSGESAPFGIPFFLSLSNHQGFIFLCIDRDVVAWKLFLWGGQSLSPRNMADQGRPWSNLSTFLASFPEMLWILCDDYNERRFGSELVEPMLGGRKFTWSNSVGTKTSKLDHFLISRNLRSSWVDLYSFSLPMRILSKRLGDSDFNGVIFRSPLYKFCHKLKHVKASATTFNNVADVHGLSDLWRRERDNALVKLKDLETQNLDNLKQQTKVKWVKEGMQILGCGREGFCRGRQNFECLLSLYYEGNDSFIALVPKVKDPQGLNEFRRIYIALLRLFQRSLLND</sequence>
<evidence type="ECO:0000256" key="1">
    <source>
        <dbReference type="SAM" id="Phobius"/>
    </source>
</evidence>
<name>A0AA38TPG4_9ASTR</name>
<dbReference type="SUPFAM" id="SSF56219">
    <property type="entry name" value="DNase I-like"/>
    <property type="match status" value="1"/>
</dbReference>
<evidence type="ECO:0000313" key="3">
    <source>
        <dbReference type="Proteomes" id="UP001172457"/>
    </source>
</evidence>
<dbReference type="AlphaFoldDB" id="A0AA38TPG4"/>
<gene>
    <name evidence="2" type="ORF">OSB04_000641</name>
</gene>
<keyword evidence="1" id="KW-0472">Membrane</keyword>
<accession>A0AA38TPG4</accession>
<reference evidence="2" key="1">
    <citation type="submission" date="2023-03" db="EMBL/GenBank/DDBJ databases">
        <title>Chromosome-scale reference genome and RAD-based genetic map of yellow starthistle (Centaurea solstitialis) reveal putative structural variation and QTLs associated with invader traits.</title>
        <authorList>
            <person name="Reatini B."/>
            <person name="Cang F.A."/>
            <person name="Jiang Q."/>
            <person name="Mckibben M.T.W."/>
            <person name="Barker M.S."/>
            <person name="Rieseberg L.H."/>
            <person name="Dlugosch K.M."/>
        </authorList>
    </citation>
    <scope>NUCLEOTIDE SEQUENCE</scope>
    <source>
        <strain evidence="2">CAN-66</strain>
        <tissue evidence="2">Leaf</tissue>
    </source>
</reference>